<keyword evidence="2" id="KW-1185">Reference proteome</keyword>
<dbReference type="RefSeq" id="WP_184338019.1">
    <property type="nucleotide sequence ID" value="NZ_JACHIG010000001.1"/>
</dbReference>
<gene>
    <name evidence="1" type="ORF">HNQ65_000631</name>
</gene>
<dbReference type="EMBL" id="JACHIG010000001">
    <property type="protein sequence ID" value="MBB5031077.1"/>
    <property type="molecule type" value="Genomic_DNA"/>
</dbReference>
<name>A0A7W7Y7Y1_9BACT</name>
<sequence>MTATFNAVLEQALQLPAGERSRIAARLIESVDDADDVEMSPAWSAEIENRMESIRQGTATLVAHDEVMAGVRRKLAAQSVAKQA</sequence>
<comment type="caution">
    <text evidence="1">The sequence shown here is derived from an EMBL/GenBank/DDBJ whole genome shotgun (WGS) entry which is preliminary data.</text>
</comment>
<protein>
    <submittedName>
        <fullName evidence="1">Putative addiction module component (TIGR02574 family)</fullName>
    </submittedName>
</protein>
<proteinExistence type="predicted"/>
<dbReference type="InterPro" id="IPR013406">
    <property type="entry name" value="CHP02574_addiction_mod"/>
</dbReference>
<dbReference type="NCBIfam" id="TIGR02574">
    <property type="entry name" value="stabl_TIGR02574"/>
    <property type="match status" value="1"/>
</dbReference>
<dbReference type="Proteomes" id="UP000590740">
    <property type="component" value="Unassembled WGS sequence"/>
</dbReference>
<evidence type="ECO:0000313" key="1">
    <source>
        <dbReference type="EMBL" id="MBB5031077.1"/>
    </source>
</evidence>
<accession>A0A7W7Y7Y1</accession>
<organism evidence="1 2">
    <name type="scientific">Prosthecobacter vanneervenii</name>
    <dbReference type="NCBI Taxonomy" id="48466"/>
    <lineage>
        <taxon>Bacteria</taxon>
        <taxon>Pseudomonadati</taxon>
        <taxon>Verrucomicrobiota</taxon>
        <taxon>Verrucomicrobiia</taxon>
        <taxon>Verrucomicrobiales</taxon>
        <taxon>Verrucomicrobiaceae</taxon>
        <taxon>Prosthecobacter</taxon>
    </lineage>
</organism>
<reference evidence="1 2" key="1">
    <citation type="submission" date="2020-08" db="EMBL/GenBank/DDBJ databases">
        <title>Genomic Encyclopedia of Type Strains, Phase IV (KMG-IV): sequencing the most valuable type-strain genomes for metagenomic binning, comparative biology and taxonomic classification.</title>
        <authorList>
            <person name="Goeker M."/>
        </authorList>
    </citation>
    <scope>NUCLEOTIDE SEQUENCE [LARGE SCALE GENOMIC DNA]</scope>
    <source>
        <strain evidence="1 2">DSM 12252</strain>
    </source>
</reference>
<dbReference type="AlphaFoldDB" id="A0A7W7Y7Y1"/>
<dbReference type="Pfam" id="PF09720">
    <property type="entry name" value="Unstab_antitox"/>
    <property type="match status" value="1"/>
</dbReference>
<evidence type="ECO:0000313" key="2">
    <source>
        <dbReference type="Proteomes" id="UP000590740"/>
    </source>
</evidence>